<evidence type="ECO:0000256" key="2">
    <source>
        <dbReference type="ARBA" id="ARBA00022729"/>
    </source>
</evidence>
<evidence type="ECO:0000313" key="5">
    <source>
        <dbReference type="Proteomes" id="UP001596270"/>
    </source>
</evidence>
<dbReference type="CDD" id="cd06326">
    <property type="entry name" value="PBP1_ABC_ligand_binding-like"/>
    <property type="match status" value="1"/>
</dbReference>
<dbReference type="SUPFAM" id="SSF53822">
    <property type="entry name" value="Periplasmic binding protein-like I"/>
    <property type="match status" value="1"/>
</dbReference>
<gene>
    <name evidence="4" type="ORF">ACFQND_18180</name>
</gene>
<dbReference type="PANTHER" id="PTHR47235">
    <property type="entry name" value="BLR6548 PROTEIN"/>
    <property type="match status" value="1"/>
</dbReference>
<dbReference type="EMBL" id="JBHSRS010000082">
    <property type="protein sequence ID" value="MFC6283156.1"/>
    <property type="molecule type" value="Genomic_DNA"/>
</dbReference>
<dbReference type="InterPro" id="IPR028081">
    <property type="entry name" value="Leu-bd"/>
</dbReference>
<dbReference type="Proteomes" id="UP001596270">
    <property type="component" value="Unassembled WGS sequence"/>
</dbReference>
<reference evidence="5" key="1">
    <citation type="journal article" date="2019" name="Int. J. Syst. Evol. Microbiol.">
        <title>The Global Catalogue of Microorganisms (GCM) 10K type strain sequencing project: providing services to taxonomists for standard genome sequencing and annotation.</title>
        <authorList>
            <consortium name="The Broad Institute Genomics Platform"/>
            <consortium name="The Broad Institute Genome Sequencing Center for Infectious Disease"/>
            <person name="Wu L."/>
            <person name="Ma J."/>
        </authorList>
    </citation>
    <scope>NUCLEOTIDE SEQUENCE [LARGE SCALE GENOMIC DNA]</scope>
    <source>
        <strain evidence="5">CCUG 39402</strain>
    </source>
</reference>
<keyword evidence="5" id="KW-1185">Reference proteome</keyword>
<dbReference type="InterPro" id="IPR028082">
    <property type="entry name" value="Peripla_BP_I"/>
</dbReference>
<dbReference type="RefSeq" id="WP_371436901.1">
    <property type="nucleotide sequence ID" value="NZ_JBHSRS010000082.1"/>
</dbReference>
<evidence type="ECO:0000256" key="1">
    <source>
        <dbReference type="ARBA" id="ARBA00010062"/>
    </source>
</evidence>
<dbReference type="Pfam" id="PF13458">
    <property type="entry name" value="Peripla_BP_6"/>
    <property type="match status" value="1"/>
</dbReference>
<organism evidence="4 5">
    <name type="scientific">Polaromonas aquatica</name>
    <dbReference type="NCBI Taxonomy" id="332657"/>
    <lineage>
        <taxon>Bacteria</taxon>
        <taxon>Pseudomonadati</taxon>
        <taxon>Pseudomonadota</taxon>
        <taxon>Betaproteobacteria</taxon>
        <taxon>Burkholderiales</taxon>
        <taxon>Comamonadaceae</taxon>
        <taxon>Polaromonas</taxon>
    </lineage>
</organism>
<name>A0ABW1TZR5_9BURK</name>
<comment type="caution">
    <text evidence="4">The sequence shown here is derived from an EMBL/GenBank/DDBJ whole genome shotgun (WGS) entry which is preliminary data.</text>
</comment>
<proteinExistence type="inferred from homology"/>
<dbReference type="Gene3D" id="3.40.50.2300">
    <property type="match status" value="2"/>
</dbReference>
<comment type="similarity">
    <text evidence="1">Belongs to the leucine-binding protein family.</text>
</comment>
<feature type="domain" description="Leucine-binding protein" evidence="3">
    <location>
        <begin position="40"/>
        <end position="358"/>
    </location>
</feature>
<sequence length="376" mass="39645">MTTLKTGVPAFHGLARALIVAVLSLAGAAAQSQDGVSKSTIVIGQSVALTGLAASLGAPFAQGAKLFFDRVNAGGGINGRKVELVTLDDAGNPATTLANTQKLLAQGVFSLFGYYGSPQVTAAYPAIKDSDVILFAPMSAADEFRGWAYPNIYTIRPGYSEEAAAILRHAETLGARKLAILYAADGESLAALDASERTMQGRANLVARAPITDTAKALAAQPESVLLIGDARAAAAAIRELRGKGFRGPIYGYSNTGESLLAEQLGAVGAGVVVVRVVPRSDNLKLAVVRDLHADMLEAKMGRSNVYMLEGYIAARTYTEALRRIPKDPTRAKLRKSIDGMDEVSVGGFRIHFTQDRVASKLVELSLIDSQGKIRE</sequence>
<keyword evidence="2" id="KW-0732">Signal</keyword>
<evidence type="ECO:0000259" key="3">
    <source>
        <dbReference type="Pfam" id="PF13458"/>
    </source>
</evidence>
<accession>A0ABW1TZR5</accession>
<dbReference type="PANTHER" id="PTHR47235:SF1">
    <property type="entry name" value="BLR6548 PROTEIN"/>
    <property type="match status" value="1"/>
</dbReference>
<protein>
    <submittedName>
        <fullName evidence="4">ABC transporter substrate-binding protein</fullName>
    </submittedName>
</protein>
<evidence type="ECO:0000313" key="4">
    <source>
        <dbReference type="EMBL" id="MFC6283156.1"/>
    </source>
</evidence>